<evidence type="ECO:0000259" key="1">
    <source>
        <dbReference type="Pfam" id="PF22560"/>
    </source>
</evidence>
<dbReference type="EMBL" id="NPEA01000002">
    <property type="protein sequence ID" value="PJZ78437.1"/>
    <property type="molecule type" value="Genomic_DNA"/>
</dbReference>
<dbReference type="InterPro" id="IPR031009">
    <property type="entry name" value="Tcm_partner"/>
</dbReference>
<dbReference type="NCBIfam" id="TIGR04474">
    <property type="entry name" value="tcm_partner"/>
    <property type="match status" value="1"/>
</dbReference>
<feature type="domain" description="GMT-like wHTH" evidence="1">
    <location>
        <begin position="273"/>
        <end position="346"/>
    </location>
</feature>
<dbReference type="InterPro" id="IPR054339">
    <property type="entry name" value="GMT_wHTH"/>
</dbReference>
<protein>
    <recommendedName>
        <fullName evidence="1">GMT-like wHTH domain-containing protein</fullName>
    </recommendedName>
</protein>
<accession>A0A2N0A294</accession>
<dbReference type="AlphaFoldDB" id="A0A2N0A294"/>
<organism evidence="2 3">
    <name type="scientific">Leptospira neocaledonica</name>
    <dbReference type="NCBI Taxonomy" id="2023192"/>
    <lineage>
        <taxon>Bacteria</taxon>
        <taxon>Pseudomonadati</taxon>
        <taxon>Spirochaetota</taxon>
        <taxon>Spirochaetia</taxon>
        <taxon>Leptospirales</taxon>
        <taxon>Leptospiraceae</taxon>
        <taxon>Leptospira</taxon>
    </lineage>
</organism>
<dbReference type="RefSeq" id="WP_100767270.1">
    <property type="nucleotide sequence ID" value="NZ_NPEA01000002.1"/>
</dbReference>
<name>A0A2N0A294_9LEPT</name>
<comment type="caution">
    <text evidence="2">The sequence shown here is derived from an EMBL/GenBank/DDBJ whole genome shotgun (WGS) entry which is preliminary data.</text>
</comment>
<evidence type="ECO:0000313" key="2">
    <source>
        <dbReference type="EMBL" id="PJZ78437.1"/>
    </source>
</evidence>
<reference evidence="2 3" key="1">
    <citation type="submission" date="2017-07" db="EMBL/GenBank/DDBJ databases">
        <title>Leptospira spp. isolated from tropical soils.</title>
        <authorList>
            <person name="Thibeaux R."/>
            <person name="Iraola G."/>
            <person name="Ferres I."/>
            <person name="Bierque E."/>
            <person name="Girault D."/>
            <person name="Soupe-Gilbert M.-E."/>
            <person name="Picardeau M."/>
            <person name="Goarant C."/>
        </authorList>
    </citation>
    <scope>NUCLEOTIDE SEQUENCE [LARGE SCALE GENOMIC DNA]</scope>
    <source>
        <strain evidence="2 3">ES4-C-A1</strain>
    </source>
</reference>
<gene>
    <name evidence="2" type="ORF">CH365_03775</name>
</gene>
<keyword evidence="3" id="KW-1185">Reference proteome</keyword>
<dbReference type="Pfam" id="PF22560">
    <property type="entry name" value="GMT-wHTH"/>
    <property type="match status" value="1"/>
</dbReference>
<sequence>MTIKDLHEDAFDEATLVKLSLFQKYLKDWLPTFIMPKQITEINIFDSFAGPGYDIAKKPGSPMLILKTINEFLPHLRKNPTKINIYLNEYNLEKFEKLAENVGIFLKKYPELENYINVNTSNLDFEKHFSSIEVILKKKIPNLVFLDQNGVKWVSDNRFKELISIKITDFLFFVSSGHIARFHKEPTFLKHLGINANDIEKAPHEFIHRVILNHYKKLIPDGNETILFPFSLKKGLNVHGLIFGASSLRACDKFLHRAWKENPINGEANFDIDKDIEKQEEELFPEHKAKSKKELFQENVRKEIINRNIKNNLELYEFTLKAGHLPEHSREVLKNLKGEGKIKFSGTIAVSFQAWQKGKIRSWEIVLY</sequence>
<evidence type="ECO:0000313" key="3">
    <source>
        <dbReference type="Proteomes" id="UP000231843"/>
    </source>
</evidence>
<dbReference type="Proteomes" id="UP000231843">
    <property type="component" value="Unassembled WGS sequence"/>
</dbReference>
<proteinExistence type="predicted"/>